<evidence type="ECO:0000256" key="8">
    <source>
        <dbReference type="ARBA" id="ARBA00026168"/>
    </source>
</evidence>
<dbReference type="GO" id="GO:0033270">
    <property type="term" value="C:paranode region of axon"/>
    <property type="evidence" value="ECO:0007669"/>
    <property type="project" value="TreeGrafter"/>
</dbReference>
<dbReference type="GO" id="GO:0007015">
    <property type="term" value="P:actin filament organization"/>
    <property type="evidence" value="ECO:0007669"/>
    <property type="project" value="InterPro"/>
</dbReference>
<evidence type="ECO:0000313" key="12">
    <source>
        <dbReference type="Proteomes" id="UP001153269"/>
    </source>
</evidence>
<name>A0A9N7VXW8_PLEPL</name>
<dbReference type="InterPro" id="IPR045346">
    <property type="entry name" value="Ermin"/>
</dbReference>
<evidence type="ECO:0000256" key="5">
    <source>
        <dbReference type="ARBA" id="ARBA00023203"/>
    </source>
</evidence>
<keyword evidence="6" id="KW-0206">Cytoskeleton</keyword>
<sequence>MRTKTSTCKHEEIPDLLVMRADSDREASDLKLENNVTVMDAAPQASVETGPESNKLGQNQNPAMEAKEGEGAKEVGGQNSPDMNGEADDKKSGSRQPSKYKTVSYRRIRRGNTKQRIDEFESMMNS</sequence>
<evidence type="ECO:0000256" key="6">
    <source>
        <dbReference type="ARBA" id="ARBA00023212"/>
    </source>
</evidence>
<evidence type="ECO:0000256" key="1">
    <source>
        <dbReference type="ARBA" id="ARBA00004245"/>
    </source>
</evidence>
<dbReference type="Pfam" id="PF20491">
    <property type="entry name" value="Ermin"/>
    <property type="match status" value="1"/>
</dbReference>
<feature type="compositionally biased region" description="Polar residues" evidence="10">
    <location>
        <begin position="51"/>
        <end position="62"/>
    </location>
</feature>
<evidence type="ECO:0000256" key="3">
    <source>
        <dbReference type="ARBA" id="ARBA00022490"/>
    </source>
</evidence>
<evidence type="ECO:0000256" key="9">
    <source>
        <dbReference type="ARBA" id="ARBA00031224"/>
    </source>
</evidence>
<dbReference type="GO" id="GO:0001763">
    <property type="term" value="P:morphogenesis of a branching structure"/>
    <property type="evidence" value="ECO:0007669"/>
    <property type="project" value="TreeGrafter"/>
</dbReference>
<evidence type="ECO:0000256" key="7">
    <source>
        <dbReference type="ARBA" id="ARBA00025213"/>
    </source>
</evidence>
<dbReference type="GO" id="GO:0033269">
    <property type="term" value="C:internode region of axon"/>
    <property type="evidence" value="ECO:0007669"/>
    <property type="project" value="TreeGrafter"/>
</dbReference>
<evidence type="ECO:0000313" key="11">
    <source>
        <dbReference type="EMBL" id="CAB1459183.1"/>
    </source>
</evidence>
<dbReference type="GO" id="GO:0043025">
    <property type="term" value="C:neuronal cell body"/>
    <property type="evidence" value="ECO:0007669"/>
    <property type="project" value="TreeGrafter"/>
</dbReference>
<evidence type="ECO:0000256" key="4">
    <source>
        <dbReference type="ARBA" id="ARBA00022553"/>
    </source>
</evidence>
<dbReference type="GO" id="GO:0043209">
    <property type="term" value="C:myelin sheath"/>
    <property type="evidence" value="ECO:0007669"/>
    <property type="project" value="TreeGrafter"/>
</dbReference>
<dbReference type="EMBL" id="CADEAL010004421">
    <property type="protein sequence ID" value="CAB1459183.1"/>
    <property type="molecule type" value="Genomic_DNA"/>
</dbReference>
<feature type="region of interest" description="Disordered" evidence="10">
    <location>
        <begin position="42"/>
        <end position="126"/>
    </location>
</feature>
<keyword evidence="4" id="KW-0597">Phosphoprotein</keyword>
<dbReference type="GO" id="GO:0030175">
    <property type="term" value="C:filopodium"/>
    <property type="evidence" value="ECO:0007669"/>
    <property type="project" value="TreeGrafter"/>
</dbReference>
<dbReference type="Gene3D" id="6.10.360.10">
    <property type="match status" value="1"/>
</dbReference>
<dbReference type="GO" id="GO:0031344">
    <property type="term" value="P:regulation of cell projection organization"/>
    <property type="evidence" value="ECO:0007669"/>
    <property type="project" value="TreeGrafter"/>
</dbReference>
<proteinExistence type="predicted"/>
<evidence type="ECO:0000256" key="10">
    <source>
        <dbReference type="SAM" id="MobiDB-lite"/>
    </source>
</evidence>
<accession>A0A9N7VXW8</accession>
<dbReference type="GO" id="GO:0005938">
    <property type="term" value="C:cell cortex"/>
    <property type="evidence" value="ECO:0007669"/>
    <property type="project" value="TreeGrafter"/>
</dbReference>
<organism evidence="11 12">
    <name type="scientific">Pleuronectes platessa</name>
    <name type="common">European plaice</name>
    <dbReference type="NCBI Taxonomy" id="8262"/>
    <lineage>
        <taxon>Eukaryota</taxon>
        <taxon>Metazoa</taxon>
        <taxon>Chordata</taxon>
        <taxon>Craniata</taxon>
        <taxon>Vertebrata</taxon>
        <taxon>Euteleostomi</taxon>
        <taxon>Actinopterygii</taxon>
        <taxon>Neopterygii</taxon>
        <taxon>Teleostei</taxon>
        <taxon>Neoteleostei</taxon>
        <taxon>Acanthomorphata</taxon>
        <taxon>Carangaria</taxon>
        <taxon>Pleuronectiformes</taxon>
        <taxon>Pleuronectoidei</taxon>
        <taxon>Pleuronectidae</taxon>
        <taxon>Pleuronectes</taxon>
    </lineage>
</organism>
<dbReference type="PANTHER" id="PTHR47137:SF1">
    <property type="entry name" value="ERMIN"/>
    <property type="match status" value="1"/>
</dbReference>
<comment type="caution">
    <text evidence="11">The sequence shown here is derived from an EMBL/GenBank/DDBJ whole genome shotgun (WGS) entry which is preliminary data.</text>
</comment>
<dbReference type="Proteomes" id="UP001153269">
    <property type="component" value="Unassembled WGS sequence"/>
</dbReference>
<dbReference type="GO" id="GO:0008360">
    <property type="term" value="P:regulation of cell shape"/>
    <property type="evidence" value="ECO:0007669"/>
    <property type="project" value="InterPro"/>
</dbReference>
<keyword evidence="3" id="KW-0963">Cytoplasm</keyword>
<comment type="subcellular location">
    <subcellularLocation>
        <location evidence="1">Cytoplasm</location>
        <location evidence="1">Cytoskeleton</location>
    </subcellularLocation>
</comment>
<protein>
    <recommendedName>
        <fullName evidence="8">Ermin</fullName>
    </recommendedName>
    <alternativeName>
        <fullName evidence="9">Juxtanodin</fullName>
    </alternativeName>
</protein>
<dbReference type="PANTHER" id="PTHR47137">
    <property type="entry name" value="ERMIN"/>
    <property type="match status" value="1"/>
</dbReference>
<dbReference type="AlphaFoldDB" id="A0A9N7VXW8"/>
<keyword evidence="12" id="KW-1185">Reference proteome</keyword>
<dbReference type="InterPro" id="IPR008954">
    <property type="entry name" value="Moesin_tail_sf"/>
</dbReference>
<gene>
    <name evidence="11" type="ORF">PLEPLA_LOCUS47020</name>
</gene>
<feature type="compositionally biased region" description="Basic residues" evidence="10">
    <location>
        <begin position="104"/>
        <end position="113"/>
    </location>
</feature>
<dbReference type="GO" id="GO:0070062">
    <property type="term" value="C:extracellular exosome"/>
    <property type="evidence" value="ECO:0007669"/>
    <property type="project" value="TreeGrafter"/>
</dbReference>
<dbReference type="SUPFAM" id="SSF48678">
    <property type="entry name" value="Moesin tail domain"/>
    <property type="match status" value="1"/>
</dbReference>
<dbReference type="GO" id="GO:0051015">
    <property type="term" value="F:actin filament binding"/>
    <property type="evidence" value="ECO:0007669"/>
    <property type="project" value="InterPro"/>
</dbReference>
<evidence type="ECO:0000256" key="2">
    <source>
        <dbReference type="ARBA" id="ARBA00011216"/>
    </source>
</evidence>
<keyword evidence="5" id="KW-0009">Actin-binding</keyword>
<dbReference type="GO" id="GO:0005856">
    <property type="term" value="C:cytoskeleton"/>
    <property type="evidence" value="ECO:0007669"/>
    <property type="project" value="UniProtKB-SubCell"/>
</dbReference>
<comment type="function">
    <text evidence="7">Plays a role in cytoskeletal rearrangements during the late wrapping and/or compaction phases of myelinogenesis as well as in maintenance and stability of myelin sheath in the adult. May play an important role in late-stage oligodendroglia maturation, myelin/Ranvier node formation during CNS development, and in the maintenance and plasticity of related structures in the mature CNS.</text>
</comment>
<comment type="subunit">
    <text evidence="2">Binds actin.</text>
</comment>
<reference evidence="11" key="1">
    <citation type="submission" date="2020-03" db="EMBL/GenBank/DDBJ databases">
        <authorList>
            <person name="Weist P."/>
        </authorList>
    </citation>
    <scope>NUCLEOTIDE SEQUENCE</scope>
</reference>